<dbReference type="HOGENOM" id="CLU_047691_3_0_0"/>
<evidence type="ECO:0000256" key="4">
    <source>
        <dbReference type="ARBA" id="ARBA00023163"/>
    </source>
</evidence>
<dbReference type="GO" id="GO:0003677">
    <property type="term" value="F:DNA binding"/>
    <property type="evidence" value="ECO:0007669"/>
    <property type="project" value="InterPro"/>
</dbReference>
<dbReference type="PANTHER" id="PTHR43133:SF25">
    <property type="entry name" value="RNA POLYMERASE SIGMA FACTOR RFAY-RELATED"/>
    <property type="match status" value="1"/>
</dbReference>
<protein>
    <submittedName>
        <fullName evidence="7">RNA polymerase ECF-type sigma factor</fullName>
    </submittedName>
</protein>
<dbReference type="RefSeq" id="WP_014435730.1">
    <property type="nucleotide sequence ID" value="NC_017080.1"/>
</dbReference>
<dbReference type="InterPro" id="IPR014284">
    <property type="entry name" value="RNA_pol_sigma-70_dom"/>
</dbReference>
<evidence type="ECO:0000256" key="3">
    <source>
        <dbReference type="ARBA" id="ARBA00023082"/>
    </source>
</evidence>
<dbReference type="AlphaFoldDB" id="I0IB72"/>
<dbReference type="InterPro" id="IPR036388">
    <property type="entry name" value="WH-like_DNA-bd_sf"/>
</dbReference>
<evidence type="ECO:0000259" key="5">
    <source>
        <dbReference type="Pfam" id="PF04542"/>
    </source>
</evidence>
<dbReference type="CDD" id="cd06171">
    <property type="entry name" value="Sigma70_r4"/>
    <property type="match status" value="1"/>
</dbReference>
<evidence type="ECO:0000256" key="1">
    <source>
        <dbReference type="ARBA" id="ARBA00010641"/>
    </source>
</evidence>
<dbReference type="Gene3D" id="1.10.10.10">
    <property type="entry name" value="Winged helix-like DNA-binding domain superfamily/Winged helix DNA-binding domain"/>
    <property type="match status" value="1"/>
</dbReference>
<reference evidence="7 8" key="1">
    <citation type="submission" date="2012-02" db="EMBL/GenBank/DDBJ databases">
        <title>Complete genome sequence of Phycisphaera mikurensis NBRC 102666.</title>
        <authorList>
            <person name="Ankai A."/>
            <person name="Hosoyama A."/>
            <person name="Terui Y."/>
            <person name="Sekine M."/>
            <person name="Fukai R."/>
            <person name="Kato Y."/>
            <person name="Nakamura S."/>
            <person name="Yamada-Narita S."/>
            <person name="Kawakoshi A."/>
            <person name="Fukunaga Y."/>
            <person name="Yamazaki S."/>
            <person name="Fujita N."/>
        </authorList>
    </citation>
    <scope>NUCLEOTIDE SEQUENCE [LARGE SCALE GENOMIC DNA]</scope>
    <source>
        <strain evidence="8">NBRC 102666 / KCTC 22515 / FYK2301M01</strain>
    </source>
</reference>
<dbReference type="Gene3D" id="1.10.1740.10">
    <property type="match status" value="1"/>
</dbReference>
<dbReference type="PANTHER" id="PTHR43133">
    <property type="entry name" value="RNA POLYMERASE ECF-TYPE SIGMA FACTO"/>
    <property type="match status" value="1"/>
</dbReference>
<evidence type="ECO:0000313" key="8">
    <source>
        <dbReference type="Proteomes" id="UP000007881"/>
    </source>
</evidence>
<dbReference type="InterPro" id="IPR039425">
    <property type="entry name" value="RNA_pol_sigma-70-like"/>
</dbReference>
<dbReference type="SUPFAM" id="SSF88946">
    <property type="entry name" value="Sigma2 domain of RNA polymerase sigma factors"/>
    <property type="match status" value="1"/>
</dbReference>
<dbReference type="Pfam" id="PF08281">
    <property type="entry name" value="Sigma70_r4_2"/>
    <property type="match status" value="1"/>
</dbReference>
<dbReference type="eggNOG" id="COG1595">
    <property type="taxonomic scope" value="Bacteria"/>
</dbReference>
<dbReference type="Pfam" id="PF04542">
    <property type="entry name" value="Sigma70_r2"/>
    <property type="match status" value="1"/>
</dbReference>
<evidence type="ECO:0000256" key="2">
    <source>
        <dbReference type="ARBA" id="ARBA00023015"/>
    </source>
</evidence>
<dbReference type="Proteomes" id="UP000007881">
    <property type="component" value="Chromosome"/>
</dbReference>
<dbReference type="KEGG" id="phm:PSMK_03510"/>
<gene>
    <name evidence="7" type="ordered locus">PSMK_03510</name>
</gene>
<dbReference type="EMBL" id="AP012338">
    <property type="protein sequence ID" value="BAM02510.1"/>
    <property type="molecule type" value="Genomic_DNA"/>
</dbReference>
<dbReference type="InterPro" id="IPR007627">
    <property type="entry name" value="RNA_pol_sigma70_r2"/>
</dbReference>
<sequence length="224" mass="24469">MAAGTDKAGPAGGDAEATDAELLTLHRSGKPGPVEGQTALETLILRYERDLFFFLLRFVNDRATADDLFQETFLQVHKSAATFDAEKRFRPWLFTIGANKARDHLRRNKRHRALPLDAKVGGAASDGASFVDLMEADLPEPGSVAAEGEVAVLVRDAVSGLPDHLREVLTLAYFEKLAYREIAEMLGIPLGTVKSRLHAAVAAFAIRWKETHPKIGPSARLDPE</sequence>
<dbReference type="InterPro" id="IPR013324">
    <property type="entry name" value="RNA_pol_sigma_r3/r4-like"/>
</dbReference>
<dbReference type="InterPro" id="IPR013249">
    <property type="entry name" value="RNA_pol_sigma70_r4_t2"/>
</dbReference>
<evidence type="ECO:0000313" key="7">
    <source>
        <dbReference type="EMBL" id="BAM02510.1"/>
    </source>
</evidence>
<comment type="similarity">
    <text evidence="1">Belongs to the sigma-70 factor family. ECF subfamily.</text>
</comment>
<keyword evidence="4" id="KW-0804">Transcription</keyword>
<dbReference type="InterPro" id="IPR013325">
    <property type="entry name" value="RNA_pol_sigma_r2"/>
</dbReference>
<dbReference type="OrthoDB" id="273082at2"/>
<evidence type="ECO:0000259" key="6">
    <source>
        <dbReference type="Pfam" id="PF08281"/>
    </source>
</evidence>
<feature type="domain" description="RNA polymerase sigma factor 70 region 4 type 2" evidence="6">
    <location>
        <begin position="153"/>
        <end position="202"/>
    </location>
</feature>
<dbReference type="GO" id="GO:0016987">
    <property type="term" value="F:sigma factor activity"/>
    <property type="evidence" value="ECO:0007669"/>
    <property type="project" value="UniProtKB-KW"/>
</dbReference>
<keyword evidence="2" id="KW-0805">Transcription regulation</keyword>
<name>I0IB72_PHYMF</name>
<keyword evidence="8" id="KW-1185">Reference proteome</keyword>
<proteinExistence type="inferred from homology"/>
<feature type="domain" description="RNA polymerase sigma-70 region 2" evidence="5">
    <location>
        <begin position="43"/>
        <end position="110"/>
    </location>
</feature>
<accession>I0IB72</accession>
<dbReference type="NCBIfam" id="TIGR02937">
    <property type="entry name" value="sigma70-ECF"/>
    <property type="match status" value="1"/>
</dbReference>
<dbReference type="SUPFAM" id="SSF88659">
    <property type="entry name" value="Sigma3 and sigma4 domains of RNA polymerase sigma factors"/>
    <property type="match status" value="1"/>
</dbReference>
<organism evidence="7 8">
    <name type="scientific">Phycisphaera mikurensis (strain NBRC 102666 / KCTC 22515 / FYK2301M01)</name>
    <dbReference type="NCBI Taxonomy" id="1142394"/>
    <lineage>
        <taxon>Bacteria</taxon>
        <taxon>Pseudomonadati</taxon>
        <taxon>Planctomycetota</taxon>
        <taxon>Phycisphaerae</taxon>
        <taxon>Phycisphaerales</taxon>
        <taxon>Phycisphaeraceae</taxon>
        <taxon>Phycisphaera</taxon>
    </lineage>
</organism>
<dbReference type="GO" id="GO:0006352">
    <property type="term" value="P:DNA-templated transcription initiation"/>
    <property type="evidence" value="ECO:0007669"/>
    <property type="project" value="InterPro"/>
</dbReference>
<keyword evidence="3" id="KW-0731">Sigma factor</keyword>
<dbReference type="STRING" id="1142394.PSMK_03510"/>